<reference evidence="1" key="2">
    <citation type="submission" date="2020-11" db="EMBL/GenBank/DDBJ databases">
        <authorList>
            <person name="McCartney M.A."/>
            <person name="Auch B."/>
            <person name="Kono T."/>
            <person name="Mallez S."/>
            <person name="Becker A."/>
            <person name="Gohl D.M."/>
            <person name="Silverstein K.A.T."/>
            <person name="Koren S."/>
            <person name="Bechman K.B."/>
            <person name="Herman A."/>
            <person name="Abrahante J.E."/>
            <person name="Garbe J."/>
        </authorList>
    </citation>
    <scope>NUCLEOTIDE SEQUENCE</scope>
    <source>
        <strain evidence="1">Duluth1</strain>
        <tissue evidence="1">Whole animal</tissue>
    </source>
</reference>
<dbReference type="AlphaFoldDB" id="A0A9D4KU47"/>
<comment type="caution">
    <text evidence="1">The sequence shown here is derived from an EMBL/GenBank/DDBJ whole genome shotgun (WGS) entry which is preliminary data.</text>
</comment>
<gene>
    <name evidence="1" type="ORF">DPMN_088180</name>
</gene>
<evidence type="ECO:0000313" key="1">
    <source>
        <dbReference type="EMBL" id="KAH3845890.1"/>
    </source>
</evidence>
<sequence length="163" mass="18854">MKIGQKNVASRVLIMNNAPHPGGHGFLQTLTIFKLNWTISVTSRELTRFYNSCMWKNDSIPGGHNKKFLTKCHEVFTKHVTSRVLTRKNDPAPCCHVFQQTGTIFKTIQDIIRKKKIDPILTRETAPDPWGHVFQPTGIFLELFKYIIETNVMTKFHELLLKF</sequence>
<evidence type="ECO:0000313" key="2">
    <source>
        <dbReference type="Proteomes" id="UP000828390"/>
    </source>
</evidence>
<reference evidence="1" key="1">
    <citation type="journal article" date="2019" name="bioRxiv">
        <title>The Genome of the Zebra Mussel, Dreissena polymorpha: A Resource for Invasive Species Research.</title>
        <authorList>
            <person name="McCartney M.A."/>
            <person name="Auch B."/>
            <person name="Kono T."/>
            <person name="Mallez S."/>
            <person name="Zhang Y."/>
            <person name="Obille A."/>
            <person name="Becker A."/>
            <person name="Abrahante J.E."/>
            <person name="Garbe J."/>
            <person name="Badalamenti J.P."/>
            <person name="Herman A."/>
            <person name="Mangelson H."/>
            <person name="Liachko I."/>
            <person name="Sullivan S."/>
            <person name="Sone E.D."/>
            <person name="Koren S."/>
            <person name="Silverstein K.A.T."/>
            <person name="Beckman K.B."/>
            <person name="Gohl D.M."/>
        </authorList>
    </citation>
    <scope>NUCLEOTIDE SEQUENCE</scope>
    <source>
        <strain evidence="1">Duluth1</strain>
        <tissue evidence="1">Whole animal</tissue>
    </source>
</reference>
<name>A0A9D4KU47_DREPO</name>
<protein>
    <submittedName>
        <fullName evidence="1">Uncharacterized protein</fullName>
    </submittedName>
</protein>
<proteinExistence type="predicted"/>
<dbReference type="EMBL" id="JAIWYP010000003">
    <property type="protein sequence ID" value="KAH3845890.1"/>
    <property type="molecule type" value="Genomic_DNA"/>
</dbReference>
<accession>A0A9D4KU47</accession>
<dbReference type="Proteomes" id="UP000828390">
    <property type="component" value="Unassembled WGS sequence"/>
</dbReference>
<keyword evidence="2" id="KW-1185">Reference proteome</keyword>
<organism evidence="1 2">
    <name type="scientific">Dreissena polymorpha</name>
    <name type="common">Zebra mussel</name>
    <name type="synonym">Mytilus polymorpha</name>
    <dbReference type="NCBI Taxonomy" id="45954"/>
    <lineage>
        <taxon>Eukaryota</taxon>
        <taxon>Metazoa</taxon>
        <taxon>Spiralia</taxon>
        <taxon>Lophotrochozoa</taxon>
        <taxon>Mollusca</taxon>
        <taxon>Bivalvia</taxon>
        <taxon>Autobranchia</taxon>
        <taxon>Heteroconchia</taxon>
        <taxon>Euheterodonta</taxon>
        <taxon>Imparidentia</taxon>
        <taxon>Neoheterodontei</taxon>
        <taxon>Myida</taxon>
        <taxon>Dreissenoidea</taxon>
        <taxon>Dreissenidae</taxon>
        <taxon>Dreissena</taxon>
    </lineage>
</organism>